<evidence type="ECO:0000256" key="1">
    <source>
        <dbReference type="ARBA" id="ARBA00004651"/>
    </source>
</evidence>
<dbReference type="Proteomes" id="UP000542210">
    <property type="component" value="Unassembled WGS sequence"/>
</dbReference>
<feature type="domain" description="ABC transmembrane type-1" evidence="8">
    <location>
        <begin position="81"/>
        <end position="265"/>
    </location>
</feature>
<name>A0A7W7GE07_9ACTN</name>
<dbReference type="PROSITE" id="PS50928">
    <property type="entry name" value="ABC_TM1"/>
    <property type="match status" value="1"/>
</dbReference>
<evidence type="ECO:0000256" key="2">
    <source>
        <dbReference type="ARBA" id="ARBA00022448"/>
    </source>
</evidence>
<accession>A0A7W7GE07</accession>
<dbReference type="InterPro" id="IPR035906">
    <property type="entry name" value="MetI-like_sf"/>
</dbReference>
<dbReference type="GO" id="GO:0005886">
    <property type="term" value="C:plasma membrane"/>
    <property type="evidence" value="ECO:0007669"/>
    <property type="project" value="UniProtKB-SubCell"/>
</dbReference>
<dbReference type="AlphaFoldDB" id="A0A7W7GE07"/>
<dbReference type="Pfam" id="PF00528">
    <property type="entry name" value="BPD_transp_1"/>
    <property type="match status" value="1"/>
</dbReference>
<keyword evidence="5 7" id="KW-1133">Transmembrane helix</keyword>
<dbReference type="EMBL" id="JACHND010000001">
    <property type="protein sequence ID" value="MBB4705550.1"/>
    <property type="molecule type" value="Genomic_DNA"/>
</dbReference>
<dbReference type="SUPFAM" id="SSF161098">
    <property type="entry name" value="MetI-like"/>
    <property type="match status" value="1"/>
</dbReference>
<feature type="transmembrane region" description="Helical" evidence="7">
    <location>
        <begin position="89"/>
        <end position="107"/>
    </location>
</feature>
<comment type="caution">
    <text evidence="9">The sequence shown here is derived from an EMBL/GenBank/DDBJ whole genome shotgun (WGS) entry which is preliminary data.</text>
</comment>
<dbReference type="GO" id="GO:0055085">
    <property type="term" value="P:transmembrane transport"/>
    <property type="evidence" value="ECO:0007669"/>
    <property type="project" value="InterPro"/>
</dbReference>
<keyword evidence="4 7" id="KW-0812">Transmembrane</keyword>
<comment type="subcellular location">
    <subcellularLocation>
        <location evidence="1 7">Cell membrane</location>
        <topology evidence="1 7">Multi-pass membrane protein</topology>
    </subcellularLocation>
</comment>
<keyword evidence="10" id="KW-1185">Reference proteome</keyword>
<dbReference type="PANTHER" id="PTHR30151">
    <property type="entry name" value="ALKANE SULFONATE ABC TRANSPORTER-RELATED, MEMBRANE SUBUNIT"/>
    <property type="match status" value="1"/>
</dbReference>
<feature type="transmembrane region" description="Helical" evidence="7">
    <location>
        <begin position="200"/>
        <end position="221"/>
    </location>
</feature>
<keyword evidence="2 7" id="KW-0813">Transport</keyword>
<comment type="similarity">
    <text evidence="7">Belongs to the binding-protein-dependent transport system permease family.</text>
</comment>
<evidence type="ECO:0000256" key="5">
    <source>
        <dbReference type="ARBA" id="ARBA00022989"/>
    </source>
</evidence>
<reference evidence="9 10" key="1">
    <citation type="submission" date="2020-08" db="EMBL/GenBank/DDBJ databases">
        <title>Sequencing the genomes of 1000 actinobacteria strains.</title>
        <authorList>
            <person name="Klenk H.-P."/>
        </authorList>
    </citation>
    <scope>NUCLEOTIDE SEQUENCE [LARGE SCALE GENOMIC DNA]</scope>
    <source>
        <strain evidence="9 10">DSM 45784</strain>
    </source>
</reference>
<evidence type="ECO:0000313" key="10">
    <source>
        <dbReference type="Proteomes" id="UP000542210"/>
    </source>
</evidence>
<proteinExistence type="inferred from homology"/>
<keyword evidence="3" id="KW-1003">Cell membrane</keyword>
<dbReference type="RefSeq" id="WP_184887342.1">
    <property type="nucleotide sequence ID" value="NZ_BOOV01000003.1"/>
</dbReference>
<evidence type="ECO:0000256" key="6">
    <source>
        <dbReference type="ARBA" id="ARBA00023136"/>
    </source>
</evidence>
<keyword evidence="6 7" id="KW-0472">Membrane</keyword>
<dbReference type="InterPro" id="IPR000515">
    <property type="entry name" value="MetI-like"/>
</dbReference>
<organism evidence="9 10">
    <name type="scientific">Sphaerisporangium siamense</name>
    <dbReference type="NCBI Taxonomy" id="795645"/>
    <lineage>
        <taxon>Bacteria</taxon>
        <taxon>Bacillati</taxon>
        <taxon>Actinomycetota</taxon>
        <taxon>Actinomycetes</taxon>
        <taxon>Streptosporangiales</taxon>
        <taxon>Streptosporangiaceae</taxon>
        <taxon>Sphaerisporangium</taxon>
    </lineage>
</organism>
<dbReference type="PANTHER" id="PTHR30151:SF0">
    <property type="entry name" value="ABC TRANSPORTER PERMEASE PROTEIN MJ0413-RELATED"/>
    <property type="match status" value="1"/>
</dbReference>
<gene>
    <name evidence="9" type="ORF">BJ982_007094</name>
</gene>
<evidence type="ECO:0000256" key="4">
    <source>
        <dbReference type="ARBA" id="ARBA00022692"/>
    </source>
</evidence>
<feature type="transmembrane region" description="Helical" evidence="7">
    <location>
        <begin position="241"/>
        <end position="264"/>
    </location>
</feature>
<evidence type="ECO:0000256" key="7">
    <source>
        <dbReference type="RuleBase" id="RU363032"/>
    </source>
</evidence>
<evidence type="ECO:0000259" key="8">
    <source>
        <dbReference type="PROSITE" id="PS50928"/>
    </source>
</evidence>
<dbReference type="Gene3D" id="1.10.3720.10">
    <property type="entry name" value="MetI-like"/>
    <property type="match status" value="1"/>
</dbReference>
<sequence length="279" mass="29885">MTATVTAAATTASPERGSRLTGLLARLWLVPIALAAWEAGTRLAASDYFPPPSLILVRARELWFSGPAGRLFLTDEAVGDFLPSLGRMFGGWAVACVLGVGLGVAIGRSRALAGYVDPLVEFGRAIPPPALVPLFIVLFKLGTEMQVATIVYGVIWPVLINAIDGARHVDRLHVETARVFRLGRVQRLFRVVLPAAGPKVFAGLRLSVSLAVILMVLSELVGSTDGIGHQLLSTQQNFDLAGTWSVIVLLGVLGLALNGAFLVLERRVLSWHLRARQTI</sequence>
<protein>
    <submittedName>
        <fullName evidence="9">ABC-type nitrate/sulfonate/bicarbonate transport system permease component</fullName>
    </submittedName>
</protein>
<dbReference type="CDD" id="cd06261">
    <property type="entry name" value="TM_PBP2"/>
    <property type="match status" value="1"/>
</dbReference>
<evidence type="ECO:0000313" key="9">
    <source>
        <dbReference type="EMBL" id="MBB4705550.1"/>
    </source>
</evidence>
<evidence type="ECO:0000256" key="3">
    <source>
        <dbReference type="ARBA" id="ARBA00022475"/>
    </source>
</evidence>